<organism evidence="1 2">
    <name type="scientific">Microbacterium limosum</name>
    <dbReference type="NCBI Taxonomy" id="3079935"/>
    <lineage>
        <taxon>Bacteria</taxon>
        <taxon>Bacillati</taxon>
        <taxon>Actinomycetota</taxon>
        <taxon>Actinomycetes</taxon>
        <taxon>Micrococcales</taxon>
        <taxon>Microbacteriaceae</taxon>
        <taxon>Microbacterium</taxon>
    </lineage>
</organism>
<name>A0AAU0MKE6_9MICO</name>
<dbReference type="KEGG" id="mliy:RYJ27_05990"/>
<evidence type="ECO:0000313" key="2">
    <source>
        <dbReference type="Proteomes" id="UP001329313"/>
    </source>
</evidence>
<evidence type="ECO:0000313" key="1">
    <source>
        <dbReference type="EMBL" id="WOQ70739.1"/>
    </source>
</evidence>
<sequence length="87" mass="9137">MDVVEKLRRVQEQGTVAVARPGGGLVDAVIQFGQAASAGRATRVDLVGDVVGERLSVHGTEAVHDGVHGGGLILLNLEVQFHLFRSP</sequence>
<keyword evidence="2" id="KW-1185">Reference proteome</keyword>
<protein>
    <submittedName>
        <fullName evidence="1">Uncharacterized protein</fullName>
    </submittedName>
</protein>
<gene>
    <name evidence="1" type="ORF">RYJ27_05990</name>
</gene>
<proteinExistence type="predicted"/>
<dbReference type="AlphaFoldDB" id="A0AAU0MKE6"/>
<dbReference type="RefSeq" id="WP_330171807.1">
    <property type="nucleotide sequence ID" value="NZ_CP137080.1"/>
</dbReference>
<accession>A0AAU0MKE6</accession>
<dbReference type="EMBL" id="CP137080">
    <property type="protein sequence ID" value="WOQ70739.1"/>
    <property type="molecule type" value="Genomic_DNA"/>
</dbReference>
<dbReference type="Proteomes" id="UP001329313">
    <property type="component" value="Chromosome"/>
</dbReference>
<reference evidence="1 2" key="1">
    <citation type="submission" date="2023-10" db="EMBL/GenBank/DDBJ databases">
        <title>Y20.</title>
        <authorList>
            <person name="Zhang G."/>
            <person name="Ding Y."/>
        </authorList>
    </citation>
    <scope>NUCLEOTIDE SEQUENCE [LARGE SCALE GENOMIC DNA]</scope>
    <source>
        <strain evidence="1 2">Y20</strain>
    </source>
</reference>